<name>A0A6S7JZD8_PARCT</name>
<protein>
    <submittedName>
        <fullName evidence="1">Uncharacterized protein</fullName>
    </submittedName>
</protein>
<evidence type="ECO:0000313" key="2">
    <source>
        <dbReference type="Proteomes" id="UP001152795"/>
    </source>
</evidence>
<sequence length="526" mass="59692">MEDLVKKKRVRGGHRSSAKKLVAKIVEKLQSESPDKDILWLRQSQTNLKEKIKTIRQFDEQIIDIISASKEEDVDELVTQEIEDSDNAIAELERILLELEDELCKLRQSTPLSVSTTQNAADASLNQSHLSTSSDMSVGKIVRAKLPKLELRKFNGKICEWQKFWDSFSSSIDNNEQLSDVDKFAYLRGLLEEPAKSTIAGFSLTEANYKSAVELLKKRFDKKSAVQRAHVNELIQLSPVFKERDTRGLRHLYDSCEAHNRALKALGVSEESYSSIVVPVIVEKLPESFRLTITRGTDFLQWSMEEMLDAFVKELELREAHNAVGTTAIVNMEREQQRQRKNPYTAAALLANEKRKICCAFCLKQHAHEDCPGVRDPKTRKTLAPASLVDPNCLRRELLGINTFGQKCTRSEQRDVVELKLKPLHGDKVITVEAYVVPEISSIQNAHIELARKDYQHLKGTWFSDVCSQEVLEIDVLIGADYLWQFQTGVTRRGRPEDPVAVETELGWVLSGPLRARDIERVGVAQ</sequence>
<reference evidence="1" key="1">
    <citation type="submission" date="2020-04" db="EMBL/GenBank/DDBJ databases">
        <authorList>
            <person name="Alioto T."/>
            <person name="Alioto T."/>
            <person name="Gomez Garrido J."/>
        </authorList>
    </citation>
    <scope>NUCLEOTIDE SEQUENCE</scope>
    <source>
        <strain evidence="1">A484AB</strain>
    </source>
</reference>
<dbReference type="AlphaFoldDB" id="A0A6S7JZD8"/>
<accession>A0A6S7JZD8</accession>
<dbReference type="PANTHER" id="PTHR47331">
    <property type="entry name" value="PHD-TYPE DOMAIN-CONTAINING PROTEIN"/>
    <property type="match status" value="1"/>
</dbReference>
<dbReference type="Proteomes" id="UP001152795">
    <property type="component" value="Unassembled WGS sequence"/>
</dbReference>
<evidence type="ECO:0000313" key="1">
    <source>
        <dbReference type="EMBL" id="CAB4036488.1"/>
    </source>
</evidence>
<feature type="non-terminal residue" evidence="1">
    <location>
        <position position="526"/>
    </location>
</feature>
<dbReference type="EMBL" id="CACRXK020022095">
    <property type="protein sequence ID" value="CAB4036488.1"/>
    <property type="molecule type" value="Genomic_DNA"/>
</dbReference>
<comment type="caution">
    <text evidence="1">The sequence shown here is derived from an EMBL/GenBank/DDBJ whole genome shotgun (WGS) entry which is preliminary data.</text>
</comment>
<dbReference type="Pfam" id="PF03564">
    <property type="entry name" value="DUF1759"/>
    <property type="match status" value="1"/>
</dbReference>
<proteinExistence type="predicted"/>
<dbReference type="InterPro" id="IPR005312">
    <property type="entry name" value="DUF1759"/>
</dbReference>
<organism evidence="1 2">
    <name type="scientific">Paramuricea clavata</name>
    <name type="common">Red gorgonian</name>
    <name type="synonym">Violescent sea-whip</name>
    <dbReference type="NCBI Taxonomy" id="317549"/>
    <lineage>
        <taxon>Eukaryota</taxon>
        <taxon>Metazoa</taxon>
        <taxon>Cnidaria</taxon>
        <taxon>Anthozoa</taxon>
        <taxon>Octocorallia</taxon>
        <taxon>Malacalcyonacea</taxon>
        <taxon>Plexauridae</taxon>
        <taxon>Paramuricea</taxon>
    </lineage>
</organism>
<keyword evidence="2" id="KW-1185">Reference proteome</keyword>
<gene>
    <name evidence="1" type="ORF">PACLA_8A056086</name>
</gene>
<dbReference type="OrthoDB" id="5978872at2759"/>